<gene>
    <name evidence="7" type="primary">SPOSA6832_02198</name>
</gene>
<dbReference type="PANTHER" id="PTHR23506">
    <property type="entry name" value="GH10249P"/>
    <property type="match status" value="1"/>
</dbReference>
<keyword evidence="2" id="KW-0813">Transport</keyword>
<dbReference type="PANTHER" id="PTHR23506:SF23">
    <property type="entry name" value="GH10249P"/>
    <property type="match status" value="1"/>
</dbReference>
<proteinExistence type="predicted"/>
<dbReference type="Proteomes" id="UP000243876">
    <property type="component" value="Unassembled WGS sequence"/>
</dbReference>
<feature type="transmembrane region" description="Helical" evidence="6">
    <location>
        <begin position="20"/>
        <end position="43"/>
    </location>
</feature>
<dbReference type="GO" id="GO:0022857">
    <property type="term" value="F:transmembrane transporter activity"/>
    <property type="evidence" value="ECO:0007669"/>
    <property type="project" value="TreeGrafter"/>
</dbReference>
<sequence length="401" mass="44925">MQTLYSNSGKYKGRQIPLVLGLLFMAAAIVIFMEAKSFALMVVARILQALLTDSVSEERAGVVIGYAMIGFSVGQAIGPPVGAFPFLSLRILSEHPELVQRGTLYARYGYRAPFIFSLVLVGVDLAMRLILIEKHQALAWIRAGVGIPNFEAPGYVDPMSLPDPTAEPDNTISGKPAPIPLAGNARLDEEAVGEAPETAVKEEESKVPSHWRGLWYMIKDPRALTSFALTFLNGFILGGLLDTSPHDAAPQQRLRLVEFRSGLGLHRRGRPDVHRAQARLFPAGYGFPCEVFSSYHLTFPRAQGRRQVRHEMDHVRRRRTLCPGLSSSHHPRPARALHLLPRHRRSRHLVLPHARHGRSQPRSSRHARFDHSTRLWRVQPGLLHRVLHWFVSLTLAPPIRH</sequence>
<evidence type="ECO:0000256" key="3">
    <source>
        <dbReference type="ARBA" id="ARBA00022692"/>
    </source>
</evidence>
<keyword evidence="3 6" id="KW-0812">Transmembrane</keyword>
<dbReference type="InterPro" id="IPR050930">
    <property type="entry name" value="MFS_Vesicular_Transporter"/>
</dbReference>
<evidence type="ECO:0000256" key="4">
    <source>
        <dbReference type="ARBA" id="ARBA00022989"/>
    </source>
</evidence>
<keyword evidence="5 6" id="KW-0472">Membrane</keyword>
<comment type="subcellular location">
    <subcellularLocation>
        <location evidence="1">Membrane</location>
        <topology evidence="1">Multi-pass membrane protein</topology>
    </subcellularLocation>
</comment>
<feature type="non-terminal residue" evidence="7">
    <location>
        <position position="1"/>
    </location>
</feature>
<reference evidence="8" key="1">
    <citation type="submission" date="2015-02" db="EMBL/GenBank/DDBJ databases">
        <authorList>
            <person name="Gon?alves P."/>
        </authorList>
    </citation>
    <scope>NUCLEOTIDE SEQUENCE [LARGE SCALE GENOMIC DNA]</scope>
</reference>
<organism evidence="7 8">
    <name type="scientific">Sporidiobolus salmonicolor</name>
    <name type="common">Yeast-like fungus</name>
    <name type="synonym">Sporobolomyces salmonicolor</name>
    <dbReference type="NCBI Taxonomy" id="5005"/>
    <lineage>
        <taxon>Eukaryota</taxon>
        <taxon>Fungi</taxon>
        <taxon>Dikarya</taxon>
        <taxon>Basidiomycota</taxon>
        <taxon>Pucciniomycotina</taxon>
        <taxon>Microbotryomycetes</taxon>
        <taxon>Sporidiobolales</taxon>
        <taxon>Sporidiobolaceae</taxon>
        <taxon>Sporobolomyces</taxon>
    </lineage>
</organism>
<evidence type="ECO:0000313" key="8">
    <source>
        <dbReference type="Proteomes" id="UP000243876"/>
    </source>
</evidence>
<dbReference type="OrthoDB" id="440553at2759"/>
<evidence type="ECO:0000256" key="5">
    <source>
        <dbReference type="ARBA" id="ARBA00023136"/>
    </source>
</evidence>
<evidence type="ECO:0000256" key="1">
    <source>
        <dbReference type="ARBA" id="ARBA00004141"/>
    </source>
</evidence>
<dbReference type="InterPro" id="IPR036259">
    <property type="entry name" value="MFS_trans_sf"/>
</dbReference>
<evidence type="ECO:0000256" key="6">
    <source>
        <dbReference type="SAM" id="Phobius"/>
    </source>
</evidence>
<accession>A0A0D6EKP4</accession>
<dbReference type="AlphaFoldDB" id="A0A0D6EKP4"/>
<dbReference type="GO" id="GO:0016020">
    <property type="term" value="C:membrane"/>
    <property type="evidence" value="ECO:0007669"/>
    <property type="project" value="UniProtKB-SubCell"/>
</dbReference>
<dbReference type="Gene3D" id="1.20.1250.20">
    <property type="entry name" value="MFS general substrate transporter like domains"/>
    <property type="match status" value="1"/>
</dbReference>
<keyword evidence="4 6" id="KW-1133">Transmembrane helix</keyword>
<dbReference type="EMBL" id="CENE01000007">
    <property type="protein sequence ID" value="CEQ40564.1"/>
    <property type="molecule type" value="Genomic_DNA"/>
</dbReference>
<feature type="transmembrane region" description="Helical" evidence="6">
    <location>
        <begin position="108"/>
        <end position="131"/>
    </location>
</feature>
<dbReference type="SUPFAM" id="SSF103473">
    <property type="entry name" value="MFS general substrate transporter"/>
    <property type="match status" value="1"/>
</dbReference>
<keyword evidence="8" id="KW-1185">Reference proteome</keyword>
<name>A0A0D6EKP4_SPOSA</name>
<evidence type="ECO:0000256" key="2">
    <source>
        <dbReference type="ARBA" id="ARBA00022448"/>
    </source>
</evidence>
<protein>
    <submittedName>
        <fullName evidence="7">SPOSA6832_02198-mRNA-1:cds</fullName>
    </submittedName>
</protein>
<feature type="transmembrane region" description="Helical" evidence="6">
    <location>
        <begin position="63"/>
        <end position="87"/>
    </location>
</feature>
<evidence type="ECO:0000313" key="7">
    <source>
        <dbReference type="EMBL" id="CEQ40564.1"/>
    </source>
</evidence>